<evidence type="ECO:0000256" key="3">
    <source>
        <dbReference type="ARBA" id="ARBA00022519"/>
    </source>
</evidence>
<protein>
    <submittedName>
        <fullName evidence="7">Lipid A lauroyl acyltransferase</fullName>
    </submittedName>
</protein>
<evidence type="ECO:0000256" key="4">
    <source>
        <dbReference type="ARBA" id="ARBA00022679"/>
    </source>
</evidence>
<dbReference type="GO" id="GO:0016746">
    <property type="term" value="F:acyltransferase activity"/>
    <property type="evidence" value="ECO:0007669"/>
    <property type="project" value="UniProtKB-KW"/>
</dbReference>
<dbReference type="eggNOG" id="COG1560">
    <property type="taxonomic scope" value="Bacteria"/>
</dbReference>
<dbReference type="GO" id="GO:0009247">
    <property type="term" value="P:glycolipid biosynthetic process"/>
    <property type="evidence" value="ECO:0007669"/>
    <property type="project" value="UniProtKB-ARBA"/>
</dbReference>
<evidence type="ECO:0000256" key="5">
    <source>
        <dbReference type="ARBA" id="ARBA00023136"/>
    </source>
</evidence>
<keyword evidence="5" id="KW-0472">Membrane</keyword>
<dbReference type="PANTHER" id="PTHR30606:SF10">
    <property type="entry name" value="PHOSPHATIDYLINOSITOL MANNOSIDE ACYLTRANSFERASE"/>
    <property type="match status" value="1"/>
</dbReference>
<dbReference type="PANTHER" id="PTHR30606">
    <property type="entry name" value="LIPID A BIOSYNTHESIS LAUROYL ACYLTRANSFERASE"/>
    <property type="match status" value="1"/>
</dbReference>
<name>A0A0W0Z501_9GAMM</name>
<evidence type="ECO:0000313" key="8">
    <source>
        <dbReference type="Proteomes" id="UP000054600"/>
    </source>
</evidence>
<evidence type="ECO:0000256" key="1">
    <source>
        <dbReference type="ARBA" id="ARBA00004533"/>
    </source>
</evidence>
<dbReference type="PATRIC" id="fig|1122169.6.peg.717"/>
<evidence type="ECO:0000256" key="2">
    <source>
        <dbReference type="ARBA" id="ARBA00022475"/>
    </source>
</evidence>
<reference evidence="7 8" key="1">
    <citation type="submission" date="2015-11" db="EMBL/GenBank/DDBJ databases">
        <title>Genomic analysis of 38 Legionella species identifies large and diverse effector repertoires.</title>
        <authorList>
            <person name="Burstein D."/>
            <person name="Amaro F."/>
            <person name="Zusman T."/>
            <person name="Lifshitz Z."/>
            <person name="Cohen O."/>
            <person name="Gilbert J.A."/>
            <person name="Pupko T."/>
            <person name="Shuman H.A."/>
            <person name="Segal G."/>
        </authorList>
    </citation>
    <scope>NUCLEOTIDE SEQUENCE [LARGE SCALE GENOMIC DNA]</scope>
    <source>
        <strain evidence="7 8">ATCC 49655</strain>
    </source>
</reference>
<dbReference type="EMBL" id="LNYW01000019">
    <property type="protein sequence ID" value="KTD64194.1"/>
    <property type="molecule type" value="Genomic_DNA"/>
</dbReference>
<organism evidence="7 8">
    <name type="scientific">Legionella shakespearei DSM 23087</name>
    <dbReference type="NCBI Taxonomy" id="1122169"/>
    <lineage>
        <taxon>Bacteria</taxon>
        <taxon>Pseudomonadati</taxon>
        <taxon>Pseudomonadota</taxon>
        <taxon>Gammaproteobacteria</taxon>
        <taxon>Legionellales</taxon>
        <taxon>Legionellaceae</taxon>
        <taxon>Legionella</taxon>
    </lineage>
</organism>
<comment type="caution">
    <text evidence="7">The sequence shown here is derived from an EMBL/GenBank/DDBJ whole genome shotgun (WGS) entry which is preliminary data.</text>
</comment>
<gene>
    <name evidence="7" type="primary">waaM_1</name>
    <name evidence="7" type="ORF">Lsha_0625</name>
</gene>
<keyword evidence="3" id="KW-0997">Cell inner membrane</keyword>
<accession>A0A0W0Z501</accession>
<keyword evidence="8" id="KW-1185">Reference proteome</keyword>
<keyword evidence="6 7" id="KW-0012">Acyltransferase</keyword>
<proteinExistence type="predicted"/>
<evidence type="ECO:0000313" key="7">
    <source>
        <dbReference type="EMBL" id="KTD64194.1"/>
    </source>
</evidence>
<keyword evidence="2" id="KW-1003">Cell membrane</keyword>
<dbReference type="Proteomes" id="UP000054600">
    <property type="component" value="Unassembled WGS sequence"/>
</dbReference>
<dbReference type="CDD" id="cd07984">
    <property type="entry name" value="LPLAT_LABLAT-like"/>
    <property type="match status" value="1"/>
</dbReference>
<dbReference type="InterPro" id="IPR004960">
    <property type="entry name" value="LipA_acyltrans"/>
</dbReference>
<comment type="subcellular location">
    <subcellularLocation>
        <location evidence="1">Cell inner membrane</location>
    </subcellularLocation>
</comment>
<sequence length="265" mass="30984">MGRFFYYLLPVRKQIVLDNIDRVFKNTILQKEKTHLAKAFYSHAATTLKEILSMRRIRVAQIDALIELHGVEHLRNAQSKGRGVLLLSGHTGNWEFFSLIGLLNVAPPTEPFYVIRRPIHNKRLEKMLFERMSSCGIELINSHGALTKINQVLKNNGKIVFVMDQHADTKNKLGIPVDFFDIKAGTYSSLAYFAQKYNAPVIPLSSHRTPNGKHVFEFHPEVIWEPHSDKKQAIYNNTLRYNQVLEQFVMEHPEQWWWVHRRWKL</sequence>
<dbReference type="GO" id="GO:0005886">
    <property type="term" value="C:plasma membrane"/>
    <property type="evidence" value="ECO:0007669"/>
    <property type="project" value="UniProtKB-SubCell"/>
</dbReference>
<dbReference type="AlphaFoldDB" id="A0A0W0Z501"/>
<dbReference type="STRING" id="1122169.Lsha_0625"/>
<evidence type="ECO:0000256" key="6">
    <source>
        <dbReference type="ARBA" id="ARBA00023315"/>
    </source>
</evidence>
<keyword evidence="4 7" id="KW-0808">Transferase</keyword>
<dbReference type="Pfam" id="PF03279">
    <property type="entry name" value="Lip_A_acyltrans"/>
    <property type="match status" value="1"/>
</dbReference>